<comment type="caution">
    <text evidence="1">The sequence shown here is derived from an EMBL/GenBank/DDBJ whole genome shotgun (WGS) entry which is preliminary data.</text>
</comment>
<accession>A0A8J3KD67</accession>
<evidence type="ECO:0000313" key="1">
    <source>
        <dbReference type="EMBL" id="GIF98459.1"/>
    </source>
</evidence>
<dbReference type="AlphaFoldDB" id="A0A8J3KD67"/>
<dbReference type="Proteomes" id="UP000659904">
    <property type="component" value="Unassembled WGS sequence"/>
</dbReference>
<keyword evidence="2" id="KW-1185">Reference proteome</keyword>
<protein>
    <submittedName>
        <fullName evidence="1">Uncharacterized protein</fullName>
    </submittedName>
</protein>
<dbReference type="EMBL" id="BONH01000015">
    <property type="protein sequence ID" value="GIF98459.1"/>
    <property type="molecule type" value="Genomic_DNA"/>
</dbReference>
<sequence length="170" mass="18784">MTAPSNPAEFIDRLRAVNWSGSAHGRTRSRRLLMQEHLRRAAWWAQRFPSGKWPFPDLAEAVDPTVRADDTLVEEVEDLTAFASFVDGAAAVDALHWYALRAVPGVVLPDLPDPYEPLLVFFERGGGFTMISGYLDVDGSLVPRGDVADHLIETPVVDLDPTTLDEIDEA</sequence>
<evidence type="ECO:0000313" key="2">
    <source>
        <dbReference type="Proteomes" id="UP000659904"/>
    </source>
</evidence>
<organism evidence="1 2">
    <name type="scientific">Catellatospora citrea</name>
    <dbReference type="NCBI Taxonomy" id="53366"/>
    <lineage>
        <taxon>Bacteria</taxon>
        <taxon>Bacillati</taxon>
        <taxon>Actinomycetota</taxon>
        <taxon>Actinomycetes</taxon>
        <taxon>Micromonosporales</taxon>
        <taxon>Micromonosporaceae</taxon>
        <taxon>Catellatospora</taxon>
    </lineage>
</organism>
<name>A0A8J3KD67_9ACTN</name>
<gene>
    <name evidence="1" type="ORF">Cci01nite_35530</name>
</gene>
<dbReference type="RefSeq" id="WP_120316939.1">
    <property type="nucleotide sequence ID" value="NZ_BONH01000015.1"/>
</dbReference>
<reference evidence="1 2" key="1">
    <citation type="submission" date="2021-01" db="EMBL/GenBank/DDBJ databases">
        <title>Whole genome shotgun sequence of Catellatospora citrea NBRC 14495.</title>
        <authorList>
            <person name="Komaki H."/>
            <person name="Tamura T."/>
        </authorList>
    </citation>
    <scope>NUCLEOTIDE SEQUENCE [LARGE SCALE GENOMIC DNA]</scope>
    <source>
        <strain evidence="1 2">NBRC 14495</strain>
    </source>
</reference>
<proteinExistence type="predicted"/>